<protein>
    <submittedName>
        <fullName evidence="6">Flagellar hook-length control protein FliK</fullName>
    </submittedName>
</protein>
<dbReference type="PANTHER" id="PTHR37533">
    <property type="entry name" value="FLAGELLAR HOOK-LENGTH CONTROL PROTEIN"/>
    <property type="match status" value="1"/>
</dbReference>
<dbReference type="InterPro" id="IPR021136">
    <property type="entry name" value="Flagellar_hook_control-like_C"/>
</dbReference>
<dbReference type="GO" id="GO:0044780">
    <property type="term" value="P:bacterial-type flagellum assembly"/>
    <property type="evidence" value="ECO:0007669"/>
    <property type="project" value="InterPro"/>
</dbReference>
<dbReference type="Proteomes" id="UP000234414">
    <property type="component" value="Chromosome"/>
</dbReference>
<evidence type="ECO:0000313" key="6">
    <source>
        <dbReference type="EMBL" id="AUI07527.1"/>
    </source>
</evidence>
<comment type="function">
    <text evidence="1">Controls the length of the flagellar hook.</text>
</comment>
<dbReference type="PANTHER" id="PTHR37533:SF2">
    <property type="entry name" value="FLAGELLAR HOOK-LENGTH CONTROL PROTEIN"/>
    <property type="match status" value="1"/>
</dbReference>
<dbReference type="EMBL" id="CP025298">
    <property type="protein sequence ID" value="AUI07527.1"/>
    <property type="molecule type" value="Genomic_DNA"/>
</dbReference>
<evidence type="ECO:0000256" key="4">
    <source>
        <dbReference type="SAM" id="MobiDB-lite"/>
    </source>
</evidence>
<dbReference type="InterPro" id="IPR052563">
    <property type="entry name" value="FliK"/>
</dbReference>
<feature type="compositionally biased region" description="Low complexity" evidence="4">
    <location>
        <begin position="152"/>
        <end position="179"/>
    </location>
</feature>
<dbReference type="RefSeq" id="WP_101765408.1">
    <property type="nucleotide sequence ID" value="NZ_CP025298.1"/>
</dbReference>
<dbReference type="CDD" id="cd17470">
    <property type="entry name" value="T3SS_Flik_C"/>
    <property type="match status" value="1"/>
</dbReference>
<dbReference type="AlphaFoldDB" id="A0AAD0BUB1"/>
<gene>
    <name evidence="6" type="ORF">SmaCSM2_10155</name>
</gene>
<feature type="compositionally biased region" description="Gly residues" evidence="4">
    <location>
        <begin position="347"/>
        <end position="365"/>
    </location>
</feature>
<feature type="compositionally biased region" description="Low complexity" evidence="4">
    <location>
        <begin position="37"/>
        <end position="68"/>
    </location>
</feature>
<name>A0AAD0BUB1_STEMA</name>
<dbReference type="GO" id="GO:0009424">
    <property type="term" value="C:bacterial-type flagellum hook"/>
    <property type="evidence" value="ECO:0007669"/>
    <property type="project" value="InterPro"/>
</dbReference>
<feature type="domain" description="Flagellar hook-length control protein-like C-terminal" evidence="5">
    <location>
        <begin position="270"/>
        <end position="350"/>
    </location>
</feature>
<sequence length="392" mass="38609">MPAPLASSANPATPTSSNSAARAARSEGGKDFSQLLQGGAPSAPAPSGSATTPTQTPTPSTPGQPSTTDSNGQAPGERSADAEATTAETPPLPPVALTPAGPGTDKDKPAATEDAPWPPLGLAGLVLAMPTPADQAAALPGTAAPSLASDGTALPTPSAATPTLPAAAPAAATAAPLAADSKPTAVNTDDATALPLPEMILPGKRSERGEGSDVAALGDRISAPLLHAPAAAAVQDLKAALATGNAIFNGEPTPKPVLGDDGFDQAIGARLGWLADQKIGHAHIRLSPDDMGPVDVRLQLNGDKVHASFSSPHVDVRQALESSLPRLRELLGEQGFQLAHADVGHQAPGGDGNASGQAGGGGMAGDGEPSPGDASVSSAQLIRQRGLLDAYA</sequence>
<dbReference type="Pfam" id="PF02120">
    <property type="entry name" value="Flg_hook"/>
    <property type="match status" value="1"/>
</dbReference>
<feature type="region of interest" description="Disordered" evidence="4">
    <location>
        <begin position="137"/>
        <end position="211"/>
    </location>
</feature>
<keyword evidence="6" id="KW-0282">Flagellum</keyword>
<feature type="region of interest" description="Disordered" evidence="4">
    <location>
        <begin position="343"/>
        <end position="381"/>
    </location>
</feature>
<keyword evidence="6" id="KW-0966">Cell projection</keyword>
<organism evidence="6 7">
    <name type="scientific">Stenotrophomonas maltophilia</name>
    <name type="common">Pseudomonas maltophilia</name>
    <name type="synonym">Xanthomonas maltophilia</name>
    <dbReference type="NCBI Taxonomy" id="40324"/>
    <lineage>
        <taxon>Bacteria</taxon>
        <taxon>Pseudomonadati</taxon>
        <taxon>Pseudomonadota</taxon>
        <taxon>Gammaproteobacteria</taxon>
        <taxon>Lysobacterales</taxon>
        <taxon>Lysobacteraceae</taxon>
        <taxon>Stenotrophomonas</taxon>
        <taxon>Stenotrophomonas maltophilia group</taxon>
    </lineage>
</organism>
<evidence type="ECO:0000256" key="1">
    <source>
        <dbReference type="ARBA" id="ARBA00003944"/>
    </source>
</evidence>
<dbReference type="PRINTS" id="PR01007">
    <property type="entry name" value="FLGHOOKFLIK"/>
</dbReference>
<dbReference type="InterPro" id="IPR001635">
    <property type="entry name" value="Flag_hook_Flik"/>
</dbReference>
<reference evidence="6 7" key="1">
    <citation type="submission" date="2017-12" db="EMBL/GenBank/DDBJ databases">
        <title>Complete Genome Sequence of Stenotrophomonas maltophilia CSM2.</title>
        <authorList>
            <person name="Castro-Jaimes S."/>
            <person name="Lopez-Leal G."/>
            <person name="Barberena Jonas C."/>
            <person name="Bustos P."/>
            <person name="Perez-Oseguera A."/>
            <person name="Cevallos M.A."/>
        </authorList>
    </citation>
    <scope>NUCLEOTIDE SEQUENCE [LARGE SCALE GENOMIC DNA]</scope>
    <source>
        <strain evidence="6 7">CSM2</strain>
    </source>
</reference>
<dbReference type="Gene3D" id="3.30.750.140">
    <property type="match status" value="1"/>
</dbReference>
<keyword evidence="6" id="KW-0969">Cilium</keyword>
<comment type="similarity">
    <text evidence="2">Belongs to the FliK family.</text>
</comment>
<feature type="region of interest" description="Disordered" evidence="4">
    <location>
        <begin position="1"/>
        <end position="122"/>
    </location>
</feature>
<accession>A0AAD0BUB1</accession>
<feature type="compositionally biased region" description="Low complexity" evidence="4">
    <location>
        <begin position="1"/>
        <end position="23"/>
    </location>
</feature>
<evidence type="ECO:0000256" key="2">
    <source>
        <dbReference type="ARBA" id="ARBA00009149"/>
    </source>
</evidence>
<evidence type="ECO:0000259" key="5">
    <source>
        <dbReference type="Pfam" id="PF02120"/>
    </source>
</evidence>
<keyword evidence="3" id="KW-1005">Bacterial flagellum biogenesis</keyword>
<evidence type="ECO:0000256" key="3">
    <source>
        <dbReference type="ARBA" id="ARBA00022795"/>
    </source>
</evidence>
<dbReference type="InterPro" id="IPR038610">
    <property type="entry name" value="FliK-like_C_sf"/>
</dbReference>
<evidence type="ECO:0000313" key="7">
    <source>
        <dbReference type="Proteomes" id="UP000234414"/>
    </source>
</evidence>
<proteinExistence type="inferred from homology"/>